<gene>
    <name evidence="1" type="ORF">BST97_03960</name>
</gene>
<protein>
    <submittedName>
        <fullName evidence="1">Uncharacterized protein</fullName>
    </submittedName>
</protein>
<keyword evidence="2" id="KW-1185">Reference proteome</keyword>
<organism evidence="1 2">
    <name type="scientific">Nonlabens spongiae</name>
    <dbReference type="NCBI Taxonomy" id="331648"/>
    <lineage>
        <taxon>Bacteria</taxon>
        <taxon>Pseudomonadati</taxon>
        <taxon>Bacteroidota</taxon>
        <taxon>Flavobacteriia</taxon>
        <taxon>Flavobacteriales</taxon>
        <taxon>Flavobacteriaceae</taxon>
        <taxon>Nonlabens</taxon>
    </lineage>
</organism>
<evidence type="ECO:0000313" key="2">
    <source>
        <dbReference type="Proteomes" id="UP000193431"/>
    </source>
</evidence>
<reference evidence="1 2" key="1">
    <citation type="submission" date="2016-11" db="EMBL/GenBank/DDBJ databases">
        <title>Trade-off between light-utilization and light-protection in marine flavobacteria.</title>
        <authorList>
            <person name="Kumagai Y."/>
        </authorList>
    </citation>
    <scope>NUCLEOTIDE SEQUENCE [LARGE SCALE GENOMIC DNA]</scope>
    <source>
        <strain evidence="1 2">JCM 13191</strain>
    </source>
</reference>
<evidence type="ECO:0000313" key="1">
    <source>
        <dbReference type="EMBL" id="ARN77205.1"/>
    </source>
</evidence>
<name>A0A1W6MHX6_9FLAO</name>
<dbReference type="OrthoDB" id="1442351at2"/>
<dbReference type="STRING" id="331648.BST97_03960"/>
<proteinExistence type="predicted"/>
<dbReference type="Proteomes" id="UP000193431">
    <property type="component" value="Chromosome"/>
</dbReference>
<dbReference type="RefSeq" id="WP_085766012.1">
    <property type="nucleotide sequence ID" value="NZ_CP019344.1"/>
</dbReference>
<dbReference type="AlphaFoldDB" id="A0A1W6MHX6"/>
<sequence>METINVEIHTHDNEVDIAHKINAMELQNWINHLNYIKSEVSNLIVFYNVKSSENRLEQERLTQRFEMIQVDNEVILAQLNKFKASRDAIDECDNMQCDMTFIQEHETCRRMYLFHIDKYRKLKDTFFAALRSKMEELAKYA</sequence>
<accession>A0A1W6MHX6</accession>
<dbReference type="EMBL" id="CP019344">
    <property type="protein sequence ID" value="ARN77205.1"/>
    <property type="molecule type" value="Genomic_DNA"/>
</dbReference>